<feature type="region of interest" description="Disordered" evidence="1">
    <location>
        <begin position="63"/>
        <end position="82"/>
    </location>
</feature>
<feature type="region of interest" description="Disordered" evidence="1">
    <location>
        <begin position="107"/>
        <end position="129"/>
    </location>
</feature>
<protein>
    <submittedName>
        <fullName evidence="2">Uncharacterized protein</fullName>
    </submittedName>
</protein>
<name>A0ABN9Y390_9DINO</name>
<keyword evidence="3" id="KW-1185">Reference proteome</keyword>
<organism evidence="2 3">
    <name type="scientific">Prorocentrum cordatum</name>
    <dbReference type="NCBI Taxonomy" id="2364126"/>
    <lineage>
        <taxon>Eukaryota</taxon>
        <taxon>Sar</taxon>
        <taxon>Alveolata</taxon>
        <taxon>Dinophyceae</taxon>
        <taxon>Prorocentrales</taxon>
        <taxon>Prorocentraceae</taxon>
        <taxon>Prorocentrum</taxon>
    </lineage>
</organism>
<evidence type="ECO:0000256" key="1">
    <source>
        <dbReference type="SAM" id="MobiDB-lite"/>
    </source>
</evidence>
<comment type="caution">
    <text evidence="2">The sequence shown here is derived from an EMBL/GenBank/DDBJ whole genome shotgun (WGS) entry which is preliminary data.</text>
</comment>
<feature type="region of interest" description="Disordered" evidence="1">
    <location>
        <begin position="1"/>
        <end position="58"/>
    </location>
</feature>
<reference evidence="2" key="1">
    <citation type="submission" date="2023-10" db="EMBL/GenBank/DDBJ databases">
        <authorList>
            <person name="Chen Y."/>
            <person name="Shah S."/>
            <person name="Dougan E. K."/>
            <person name="Thang M."/>
            <person name="Chan C."/>
        </authorList>
    </citation>
    <scope>NUCLEOTIDE SEQUENCE [LARGE SCALE GENOMIC DNA]</scope>
</reference>
<evidence type="ECO:0000313" key="2">
    <source>
        <dbReference type="EMBL" id="CAK0905810.1"/>
    </source>
</evidence>
<dbReference type="EMBL" id="CAUYUJ010021614">
    <property type="protein sequence ID" value="CAK0905810.1"/>
    <property type="molecule type" value="Genomic_DNA"/>
</dbReference>
<proteinExistence type="predicted"/>
<accession>A0ABN9Y390</accession>
<feature type="compositionally biased region" description="Basic and acidic residues" evidence="1">
    <location>
        <begin position="38"/>
        <end position="58"/>
    </location>
</feature>
<dbReference type="Proteomes" id="UP001189429">
    <property type="component" value="Unassembled WGS sequence"/>
</dbReference>
<feature type="compositionally biased region" description="Pro residues" evidence="1">
    <location>
        <begin position="1"/>
        <end position="10"/>
    </location>
</feature>
<gene>
    <name evidence="2" type="ORF">PCOR1329_LOCUS81376</name>
</gene>
<evidence type="ECO:0000313" key="3">
    <source>
        <dbReference type="Proteomes" id="UP001189429"/>
    </source>
</evidence>
<sequence>MWSPSAPPPGALKGTGARRAGGRAQGLFNRPSPADAGGIHREALRQRREEDLAGERARRADPRYSDIFHRRAAPDAEHQPRWRAAPEDRIGVHMDWTDSRTELLGARRPQTADSSCAAGGGARTGDGEFRGTVDDMLAWPARAAAHPTRSAHDGAHRDLQPVVEDDNSHKLKSSSGSSTSQIHQAHLRSSLLSDAFYSQAESAKHWRVVELHVSGLPGATGNEDMVRKLCQGLDLQIVRVLVEMDPVHNLCKGRAKIVVRYNPDRGNLDSLVNQLQAANLRVSM</sequence>